<evidence type="ECO:0000313" key="10">
    <source>
        <dbReference type="EMBL" id="BDD10117.1"/>
    </source>
</evidence>
<keyword evidence="3" id="KW-0479">Metal-binding</keyword>
<keyword evidence="7" id="KW-0482">Metalloprotease</keyword>
<gene>
    <name evidence="10" type="ORF">FUAX_25490</name>
</gene>
<dbReference type="InterPro" id="IPR026444">
    <property type="entry name" value="Secre_tail"/>
</dbReference>
<proteinExistence type="inferred from homology"/>
<evidence type="ECO:0000256" key="6">
    <source>
        <dbReference type="ARBA" id="ARBA00022833"/>
    </source>
</evidence>
<evidence type="ECO:0000259" key="9">
    <source>
        <dbReference type="Pfam" id="PF05572"/>
    </source>
</evidence>
<dbReference type="Proteomes" id="UP001348817">
    <property type="component" value="Chromosome"/>
</dbReference>
<keyword evidence="6" id="KW-0862">Zinc</keyword>
<dbReference type="Gene3D" id="2.60.120.200">
    <property type="match status" value="1"/>
</dbReference>
<dbReference type="Pfam" id="PF05572">
    <property type="entry name" value="Peptidase_M43"/>
    <property type="match status" value="1"/>
</dbReference>
<evidence type="ECO:0000256" key="3">
    <source>
        <dbReference type="ARBA" id="ARBA00022723"/>
    </source>
</evidence>
<keyword evidence="2" id="KW-0645">Protease</keyword>
<protein>
    <recommendedName>
        <fullName evidence="9">Peptidase M43 pregnancy-associated plasma-A domain-containing protein</fullName>
    </recommendedName>
</protein>
<keyword evidence="5" id="KW-0378">Hydrolase</keyword>
<dbReference type="GO" id="GO:0006508">
    <property type="term" value="P:proteolysis"/>
    <property type="evidence" value="ECO:0007669"/>
    <property type="project" value="UniProtKB-KW"/>
</dbReference>
<dbReference type="GO" id="GO:0008237">
    <property type="term" value="F:metallopeptidase activity"/>
    <property type="evidence" value="ECO:0007669"/>
    <property type="project" value="UniProtKB-KW"/>
</dbReference>
<dbReference type="SUPFAM" id="SSF55486">
    <property type="entry name" value="Metalloproteases ('zincins'), catalytic domain"/>
    <property type="match status" value="1"/>
</dbReference>
<keyword evidence="8" id="KW-1015">Disulfide bond</keyword>
<dbReference type="PANTHER" id="PTHR47466">
    <property type="match status" value="1"/>
</dbReference>
<organism evidence="10 11">
    <name type="scientific">Fulvitalea axinellae</name>
    <dbReference type="NCBI Taxonomy" id="1182444"/>
    <lineage>
        <taxon>Bacteria</taxon>
        <taxon>Pseudomonadati</taxon>
        <taxon>Bacteroidota</taxon>
        <taxon>Cytophagia</taxon>
        <taxon>Cytophagales</taxon>
        <taxon>Persicobacteraceae</taxon>
        <taxon>Fulvitalea</taxon>
    </lineage>
</organism>
<dbReference type="InterPro" id="IPR024079">
    <property type="entry name" value="MetalloPept_cat_dom_sf"/>
</dbReference>
<feature type="domain" description="Peptidase M43 pregnancy-associated plasma-A" evidence="9">
    <location>
        <begin position="253"/>
        <end position="350"/>
    </location>
</feature>
<dbReference type="EMBL" id="AP025314">
    <property type="protein sequence ID" value="BDD10117.1"/>
    <property type="molecule type" value="Genomic_DNA"/>
</dbReference>
<evidence type="ECO:0000256" key="7">
    <source>
        <dbReference type="ARBA" id="ARBA00023049"/>
    </source>
</evidence>
<dbReference type="KEGG" id="fax:FUAX_25490"/>
<sequence>MKMRRLSGLAGLFFMFLGVTLLGGRVQAQDRCRVPSMFSDPEMERVQREAFEIWMKQKATEEKMLRQSRSFLMSAEQEVIRIPVVVHIIHNGEPYGVGPNIPDEQVLSQIRVLNEDFQRNNPDKENTPEDFRSVAANIGVEFVLAKQTPEGRETTGIVRIDGGRTSWVDITQNGSAGVRAEREMKAMSTWDPASYVNVWVANIGNNIFGFSRLPLGDLGGLGGSFSKDLDGVVVSYQRFGSEDHGAFPSLIHDETNKGRTLTHEMGHYLGLLHTWGSGESNFSCSSVNDYCDDTPITKSGHSSADFKCDHPHVGGCGEVVMFQNFMDYSADRCMNLFTEDQKFRIRTVLESSYLRKTLSSSKGLEDASDEPFYDLALKEVTRPVIVTGFGSSPMEITVENKGRADVSSFKVVVNSESAGIGEVEANVELELPSGEAKTLNLNWAEGIIPEGTHTLEVRLEKPNNDVDENTSNDAKYIKFTQNKLVTEVPSRENFSETPEWSVAYDGFVSPILGKKDSLVGDMTKVAYGNGMWLVSPLLDLRGLVESSMSFKYRFDRKGEENPSGKIEVLLSEAVPENYETSLFSTDFDSNTEEWRSVFLNLSDYAGKENVRVAIKVTGAGTGIVSLDDVNIYDTYGQKAHAPEGEIIVYPNPLPGNSGKRVLHVTANLLEEQELKVYVFGSGGYKLQEAVLPEALNHTRLLNFANYPRGVYIVRVKSREFTKSFRVLVK</sequence>
<evidence type="ECO:0000256" key="4">
    <source>
        <dbReference type="ARBA" id="ARBA00022729"/>
    </source>
</evidence>
<reference evidence="10 11" key="1">
    <citation type="submission" date="2021-12" db="EMBL/GenBank/DDBJ databases">
        <title>Genome sequencing of bacteria with rrn-lacking chromosome and rrn-plasmid.</title>
        <authorList>
            <person name="Anda M."/>
            <person name="Iwasaki W."/>
        </authorList>
    </citation>
    <scope>NUCLEOTIDE SEQUENCE [LARGE SCALE GENOMIC DNA]</scope>
    <source>
        <strain evidence="10 11">DSM 100852</strain>
    </source>
</reference>
<evidence type="ECO:0000256" key="2">
    <source>
        <dbReference type="ARBA" id="ARBA00022670"/>
    </source>
</evidence>
<evidence type="ECO:0000256" key="8">
    <source>
        <dbReference type="ARBA" id="ARBA00023157"/>
    </source>
</evidence>
<comment type="similarity">
    <text evidence="1">Belongs to the peptidase M43B family.</text>
</comment>
<evidence type="ECO:0000256" key="1">
    <source>
        <dbReference type="ARBA" id="ARBA00008721"/>
    </source>
</evidence>
<evidence type="ECO:0000313" key="11">
    <source>
        <dbReference type="Proteomes" id="UP001348817"/>
    </source>
</evidence>
<dbReference type="Gene3D" id="3.40.390.10">
    <property type="entry name" value="Collagenase (Catalytic Domain)"/>
    <property type="match status" value="1"/>
</dbReference>
<dbReference type="AlphaFoldDB" id="A0AAU9CXE0"/>
<dbReference type="InterPro" id="IPR008754">
    <property type="entry name" value="Peptidase_M43"/>
</dbReference>
<keyword evidence="4" id="KW-0732">Signal</keyword>
<accession>A0AAU9CXE0</accession>
<dbReference type="NCBIfam" id="TIGR04183">
    <property type="entry name" value="Por_Secre_tail"/>
    <property type="match status" value="1"/>
</dbReference>
<dbReference type="CDD" id="cd04275">
    <property type="entry name" value="ZnMc_pappalysin_like"/>
    <property type="match status" value="1"/>
</dbReference>
<dbReference type="GO" id="GO:0046872">
    <property type="term" value="F:metal ion binding"/>
    <property type="evidence" value="ECO:0007669"/>
    <property type="project" value="UniProtKB-KW"/>
</dbReference>
<keyword evidence="11" id="KW-1185">Reference proteome</keyword>
<dbReference type="NCBIfam" id="NF038128">
    <property type="entry name" value="choice_anch_J"/>
    <property type="match status" value="1"/>
</dbReference>
<name>A0AAU9CXE0_9BACT</name>
<dbReference type="PANTHER" id="PTHR47466:SF1">
    <property type="entry name" value="METALLOPROTEASE MEP1 (AFU_ORTHOLOGUE AFUA_1G07730)-RELATED"/>
    <property type="match status" value="1"/>
</dbReference>
<evidence type="ECO:0000256" key="5">
    <source>
        <dbReference type="ARBA" id="ARBA00022801"/>
    </source>
</evidence>